<accession>A0ACC3S4U4</accession>
<reference evidence="1" key="1">
    <citation type="submission" date="2024-02" db="EMBL/GenBank/DDBJ databases">
        <title>Metagenome Assembled Genome of Zalaria obscura JY119.</title>
        <authorList>
            <person name="Vighnesh L."/>
            <person name="Jagadeeshwari U."/>
            <person name="Venkata Ramana C."/>
            <person name="Sasikala C."/>
        </authorList>
    </citation>
    <scope>NUCLEOTIDE SEQUENCE</scope>
    <source>
        <strain evidence="1">JY119</strain>
    </source>
</reference>
<comment type="caution">
    <text evidence="1">The sequence shown here is derived from an EMBL/GenBank/DDBJ whole genome shotgun (WGS) entry which is preliminary data.</text>
</comment>
<keyword evidence="2" id="KW-1185">Reference proteome</keyword>
<organism evidence="1 2">
    <name type="scientific">Zalaria obscura</name>
    <dbReference type="NCBI Taxonomy" id="2024903"/>
    <lineage>
        <taxon>Eukaryota</taxon>
        <taxon>Fungi</taxon>
        <taxon>Dikarya</taxon>
        <taxon>Ascomycota</taxon>
        <taxon>Pezizomycotina</taxon>
        <taxon>Dothideomycetes</taxon>
        <taxon>Dothideomycetidae</taxon>
        <taxon>Dothideales</taxon>
        <taxon>Zalariaceae</taxon>
        <taxon>Zalaria</taxon>
    </lineage>
</organism>
<proteinExistence type="predicted"/>
<gene>
    <name evidence="1" type="ORF">M8818_007000</name>
</gene>
<evidence type="ECO:0000313" key="2">
    <source>
        <dbReference type="Proteomes" id="UP001320706"/>
    </source>
</evidence>
<dbReference type="Proteomes" id="UP001320706">
    <property type="component" value="Unassembled WGS sequence"/>
</dbReference>
<name>A0ACC3S4U4_9PEZI</name>
<dbReference type="EMBL" id="JAMKPW020000042">
    <property type="protein sequence ID" value="KAK8195849.1"/>
    <property type="molecule type" value="Genomic_DNA"/>
</dbReference>
<sequence>MSADTVFHVDDICCLKDNPSAIGEVDRTPGEVDSHEPYPEKVVGEKIRRHKSLSKQAFKKFLEDGVPPQGYVLVQWQTLPYTELLPEKKLQLLDRTFEAGDIVKKSVSSAMSGTVIKTMRRVGLNSSCEVREKKTGRKLRTSWPPPHIEDDDPFELVPESLEGPEHALSDIPASELQYSPRFHEDDVVIYKGWLGEMKEVIREEVTIRLFDNSIVVVRDEQELEPLNGTKEVHVPGDLVKTKKANLRTGRWIFGAYNPNVVPIGVVVEVRLIEAQVHWRQLRLDPTNRQPEPPLIVGPDELESEDFIVYDRSRRPSNTSGAQSETLTIEDIRMEPGLRVRFRDLADASVKYDGTGGHGKVTKQDRRDTFGYDMNVFTVNQWVTETTVQWQDCSITTELSTSLIPDPAIDDEDAVYPGEIVCSNEKMPNTDEWITRPVRLGIAQKVVAADRMAQVRWSEHASVRFMKEDGTILMPFNIGNIDLATEDVSLYDIHVPAAINMRRGDIVLVFPEPFNVSGRPQPWQPNTGDIDWVGEVVDIGFDGTITVRLGASKNVRDVHLRADQVTLFLRANDPGTSGEEPNEGDFDDSMSWQYDTSPIYLGGPGDEMTDEQIEKLYAGMTEYEYEDGTVPEDEDQDDAWDTENEDGDDTEDEDEDEDNETDAEETESLDEQPVTPGPQQSEAAHSDVDAQPQRETSAAQVGLNISSLSSFADAPPAYEIVDSAVPADHHFATTEATTIQSQIKAVQKDHKILRTSSALPEGVFVRSWESRMDLLRVLFVGPVDTPYELAPFVFDIHLPPNYPNEPPIVYFHSWTAEGAGLQGRVNPNLYEDGKICLSLLGTWQGDRTKGEGWTPGQSTILQLLVSILGLVLVKEPYFNEAGYEPLQTLSSSRLASTVYTERTYLRARAFLLYAVSGLWHIPTLTPGLNGVIDVLQWLYRTETGPMLLKKAVESGNAIVSISESTEAREDQRDGLRLVSKGACLPLKRVLARLEGLSVGSS</sequence>
<evidence type="ECO:0000313" key="1">
    <source>
        <dbReference type="EMBL" id="KAK8195849.1"/>
    </source>
</evidence>
<protein>
    <submittedName>
        <fullName evidence="1">Uncharacterized protein</fullName>
    </submittedName>
</protein>